<evidence type="ECO:0000313" key="8">
    <source>
        <dbReference type="EMBL" id="KAB8337039.1"/>
    </source>
</evidence>
<dbReference type="PROSITE" id="PS50961">
    <property type="entry name" value="HTH_LA"/>
    <property type="match status" value="1"/>
</dbReference>
<dbReference type="SMART" id="SM00360">
    <property type="entry name" value="RRM"/>
    <property type="match status" value="1"/>
</dbReference>
<comment type="caution">
    <text evidence="8">The sequence shown here is derived from an EMBL/GenBank/DDBJ whole genome shotgun (WGS) entry which is preliminary data.</text>
</comment>
<evidence type="ECO:0000256" key="2">
    <source>
        <dbReference type="ARBA" id="ARBA00022884"/>
    </source>
</evidence>
<dbReference type="GO" id="GO:0005634">
    <property type="term" value="C:nucleus"/>
    <property type="evidence" value="ECO:0007669"/>
    <property type="project" value="UniProtKB-SubCell"/>
</dbReference>
<feature type="compositionally biased region" description="Basic and acidic residues" evidence="5">
    <location>
        <begin position="42"/>
        <end position="81"/>
    </location>
</feature>
<proteinExistence type="predicted"/>
<dbReference type="GO" id="GO:0003729">
    <property type="term" value="F:mRNA binding"/>
    <property type="evidence" value="ECO:0007669"/>
    <property type="project" value="TreeGrafter"/>
</dbReference>
<dbReference type="OrthoDB" id="439993at2759"/>
<feature type="domain" description="HTH La-type RNA-binding" evidence="7">
    <location>
        <begin position="107"/>
        <end position="197"/>
    </location>
</feature>
<dbReference type="InterPro" id="IPR035979">
    <property type="entry name" value="RBD_domain_sf"/>
</dbReference>
<dbReference type="InterPro" id="IPR006630">
    <property type="entry name" value="La_HTH"/>
</dbReference>
<feature type="domain" description="RRM" evidence="6">
    <location>
        <begin position="214"/>
        <end position="301"/>
    </location>
</feature>
<dbReference type="GO" id="GO:0006396">
    <property type="term" value="P:RNA processing"/>
    <property type="evidence" value="ECO:0007669"/>
    <property type="project" value="InterPro"/>
</dbReference>
<evidence type="ECO:0000256" key="1">
    <source>
        <dbReference type="ARBA" id="ARBA00004123"/>
    </source>
</evidence>
<dbReference type="Pfam" id="PF00076">
    <property type="entry name" value="RRM_1"/>
    <property type="match status" value="1"/>
</dbReference>
<dbReference type="InterPro" id="IPR045180">
    <property type="entry name" value="La_dom_prot"/>
</dbReference>
<feature type="compositionally biased region" description="Basic and acidic residues" evidence="5">
    <location>
        <begin position="335"/>
        <end position="371"/>
    </location>
</feature>
<dbReference type="InterPro" id="IPR012677">
    <property type="entry name" value="Nucleotide-bd_a/b_plait_sf"/>
</dbReference>
<gene>
    <name evidence="8" type="ORF">FH972_021343</name>
</gene>
<feature type="region of interest" description="Disordered" evidence="5">
    <location>
        <begin position="1"/>
        <end position="112"/>
    </location>
</feature>
<dbReference type="SMART" id="SM00715">
    <property type="entry name" value="LA"/>
    <property type="match status" value="1"/>
</dbReference>
<organism evidence="8 9">
    <name type="scientific">Carpinus fangiana</name>
    <dbReference type="NCBI Taxonomy" id="176857"/>
    <lineage>
        <taxon>Eukaryota</taxon>
        <taxon>Viridiplantae</taxon>
        <taxon>Streptophyta</taxon>
        <taxon>Embryophyta</taxon>
        <taxon>Tracheophyta</taxon>
        <taxon>Spermatophyta</taxon>
        <taxon>Magnoliopsida</taxon>
        <taxon>eudicotyledons</taxon>
        <taxon>Gunneridae</taxon>
        <taxon>Pentapetalae</taxon>
        <taxon>rosids</taxon>
        <taxon>fabids</taxon>
        <taxon>Fagales</taxon>
        <taxon>Betulaceae</taxon>
        <taxon>Carpinus</taxon>
    </lineage>
</organism>
<dbReference type="Proteomes" id="UP000327013">
    <property type="component" value="Unassembled WGS sequence"/>
</dbReference>
<dbReference type="AlphaFoldDB" id="A0A5N6KPM9"/>
<dbReference type="InterPro" id="IPR036390">
    <property type="entry name" value="WH_DNA-bd_sf"/>
</dbReference>
<feature type="compositionally biased region" description="Basic and acidic residues" evidence="5">
    <location>
        <begin position="1"/>
        <end position="19"/>
    </location>
</feature>
<keyword evidence="2 4" id="KW-0694">RNA-binding</keyword>
<dbReference type="PROSITE" id="PS50102">
    <property type="entry name" value="RRM"/>
    <property type="match status" value="1"/>
</dbReference>
<dbReference type="PANTHER" id="PTHR22792:SF140">
    <property type="entry name" value="ACHILLES, ISOFORM A"/>
    <property type="match status" value="1"/>
</dbReference>
<evidence type="ECO:0000256" key="4">
    <source>
        <dbReference type="PROSITE-ProRule" id="PRU00332"/>
    </source>
</evidence>
<reference evidence="8 9" key="1">
    <citation type="submission" date="2019-06" db="EMBL/GenBank/DDBJ databases">
        <title>A chromosomal-level reference genome of Carpinus fangiana (Coryloideae, Betulaceae).</title>
        <authorList>
            <person name="Yang X."/>
            <person name="Wang Z."/>
            <person name="Zhang L."/>
            <person name="Hao G."/>
            <person name="Liu J."/>
            <person name="Yang Y."/>
        </authorList>
    </citation>
    <scope>NUCLEOTIDE SEQUENCE [LARGE SCALE GENOMIC DNA]</scope>
    <source>
        <strain evidence="8">Cfa_2016G</strain>
        <tissue evidence="8">Leaf</tissue>
    </source>
</reference>
<feature type="region of interest" description="Disordered" evidence="5">
    <location>
        <begin position="311"/>
        <end position="400"/>
    </location>
</feature>
<dbReference type="InterPro" id="IPR036388">
    <property type="entry name" value="WH-like_DNA-bd_sf"/>
</dbReference>
<sequence>MATEAEKKPLAEKQKDHALAEANGAPTEPKPAETGTTADGPDAGKEKSKTAKEKDELQTRKWRDKADEDNHRDGHRRDRGGFKRGGGGRGGFQRRDYSGNVKTNYEDLPESNDADDIRKQVEFYFADSNIVQDKFLLTQIGGAENKPISIKVIHNFKRMRRFQPYSAVVAALKDSKVLKVTDDDEVARVEPLPEGTTDDVDVNVKVWTDASKTRSIYAKGFGLENSTTQMDIEAFFEPYGPVSSVRLRRTHPEKHFKGSVFVEFGTDELAQDFLNLEPKPKYENNELKIMSKTAYVDGKAEDIKAGKIRPSEDYYRRDGGGGRGRGGNRNYGGGDRYRDRRHRDLDEHDERDDSRRRSGRRDADKRDKYADEQAPGSAKKRTAEDDGEQGDTKKSKTEDE</sequence>
<dbReference type="PRINTS" id="PR00302">
    <property type="entry name" value="LUPUSLA"/>
</dbReference>
<evidence type="ECO:0008006" key="10">
    <source>
        <dbReference type="Google" id="ProtNLM"/>
    </source>
</evidence>
<feature type="compositionally biased region" description="Basic and acidic residues" evidence="5">
    <location>
        <begin position="390"/>
        <end position="400"/>
    </location>
</feature>
<dbReference type="SUPFAM" id="SSF54928">
    <property type="entry name" value="RNA-binding domain, RBD"/>
    <property type="match status" value="1"/>
</dbReference>
<evidence type="ECO:0000259" key="7">
    <source>
        <dbReference type="PROSITE" id="PS50961"/>
    </source>
</evidence>
<evidence type="ECO:0000259" key="6">
    <source>
        <dbReference type="PROSITE" id="PS50102"/>
    </source>
</evidence>
<dbReference type="Pfam" id="PF05383">
    <property type="entry name" value="La"/>
    <property type="match status" value="1"/>
</dbReference>
<name>A0A5N6KPM9_9ROSI</name>
<dbReference type="PANTHER" id="PTHR22792">
    <property type="entry name" value="LUPUS LA PROTEIN-RELATED"/>
    <property type="match status" value="1"/>
</dbReference>
<keyword evidence="9" id="KW-1185">Reference proteome</keyword>
<dbReference type="Gene3D" id="3.30.70.330">
    <property type="match status" value="1"/>
</dbReference>
<accession>A0A5N6KPM9</accession>
<evidence type="ECO:0000313" key="9">
    <source>
        <dbReference type="Proteomes" id="UP000327013"/>
    </source>
</evidence>
<protein>
    <recommendedName>
        <fullName evidence="10">HTH La-type RNA-binding domain-containing protein</fullName>
    </recommendedName>
</protein>
<feature type="compositionally biased region" description="Basic and acidic residues" evidence="5">
    <location>
        <begin position="311"/>
        <end position="320"/>
    </location>
</feature>
<dbReference type="CDD" id="cd12291">
    <property type="entry name" value="RRM1_La"/>
    <property type="match status" value="1"/>
</dbReference>
<dbReference type="GO" id="GO:1990904">
    <property type="term" value="C:ribonucleoprotein complex"/>
    <property type="evidence" value="ECO:0007669"/>
    <property type="project" value="InterPro"/>
</dbReference>
<feature type="compositionally biased region" description="Gly residues" evidence="5">
    <location>
        <begin position="321"/>
        <end position="334"/>
    </location>
</feature>
<dbReference type="Gene3D" id="1.10.10.10">
    <property type="entry name" value="Winged helix-like DNA-binding domain superfamily/Winged helix DNA-binding domain"/>
    <property type="match status" value="1"/>
</dbReference>
<evidence type="ECO:0000256" key="5">
    <source>
        <dbReference type="SAM" id="MobiDB-lite"/>
    </source>
</evidence>
<dbReference type="InterPro" id="IPR002344">
    <property type="entry name" value="Lupus_La"/>
</dbReference>
<dbReference type="EMBL" id="VIBQ01000009">
    <property type="protein sequence ID" value="KAB8337039.1"/>
    <property type="molecule type" value="Genomic_DNA"/>
</dbReference>
<evidence type="ECO:0000256" key="3">
    <source>
        <dbReference type="ARBA" id="ARBA00023242"/>
    </source>
</evidence>
<dbReference type="InterPro" id="IPR000504">
    <property type="entry name" value="RRM_dom"/>
</dbReference>
<dbReference type="SUPFAM" id="SSF46785">
    <property type="entry name" value="Winged helix' DNA-binding domain"/>
    <property type="match status" value="1"/>
</dbReference>
<comment type="subcellular location">
    <subcellularLocation>
        <location evidence="1">Nucleus</location>
    </subcellularLocation>
</comment>
<keyword evidence="3" id="KW-0539">Nucleus</keyword>